<sequence length="435" mass="48563">MSSDAQGPLPKKRRVSAGASASPSPLSPDLLRSIDSRRLDFDSEKICSVSLSRMDVHGCLVCGRYFRGCGERTPAFLHSVNDGHRLFVSFDSGRVVLLPENTVVDVDAQDSSLLRDIQYAVSPVYTHEQIACFPQRCRDAALAKPYYNGFVGLTKSSSSNTTFVTTVVHALAHIAPVRDYLLLLDNSSDVPPLVRTLSTVVKKLWSPHLFKPHVNPDELINYLLVEHPQVMQRGSADPRTFYVWIVNALCKQDRALARVLKHSCRGKLARGNKHIPFWNLTLPLPDTSVFKDSSDINEQPQVELRTLLQDRFASGTGPVLDKSGMPRFLVLSIGRFSPGEFPVKSRNQTVVSFADVLELDVGGSAEKYRLAANIVHAPKKNTHDIGRDDESSWRVQLPNTATHEWVELDSTVTTPRDANLLFLSETYMQVWQRCE</sequence>
<dbReference type="GO" id="GO:0004843">
    <property type="term" value="F:cysteine-type deubiquitinase activity"/>
    <property type="evidence" value="ECO:0007669"/>
    <property type="project" value="InterPro"/>
</dbReference>
<evidence type="ECO:0000256" key="4">
    <source>
        <dbReference type="SAM" id="MobiDB-lite"/>
    </source>
</evidence>
<dbReference type="GO" id="GO:0016579">
    <property type="term" value="P:protein deubiquitination"/>
    <property type="evidence" value="ECO:0007669"/>
    <property type="project" value="InterPro"/>
</dbReference>
<evidence type="ECO:0000256" key="1">
    <source>
        <dbReference type="ARBA" id="ARBA00022723"/>
    </source>
</evidence>
<evidence type="ECO:0000256" key="2">
    <source>
        <dbReference type="ARBA" id="ARBA00022771"/>
    </source>
</evidence>
<keyword evidence="2" id="KW-0863">Zinc-finger</keyword>
<evidence type="ECO:0000313" key="7">
    <source>
        <dbReference type="Proteomes" id="UP001377567"/>
    </source>
</evidence>
<dbReference type="SUPFAM" id="SSF54001">
    <property type="entry name" value="Cysteine proteinases"/>
    <property type="match status" value="1"/>
</dbReference>
<name>A0AAV5RVB0_MAUHU</name>
<evidence type="ECO:0000313" key="6">
    <source>
        <dbReference type="EMBL" id="GMM54628.1"/>
    </source>
</evidence>
<evidence type="ECO:0000259" key="5">
    <source>
        <dbReference type="PROSITE" id="PS50235"/>
    </source>
</evidence>
<keyword evidence="1" id="KW-0479">Metal-binding</keyword>
<feature type="domain" description="USP" evidence="5">
    <location>
        <begin position="151"/>
        <end position="434"/>
    </location>
</feature>
<dbReference type="InterPro" id="IPR001607">
    <property type="entry name" value="Znf_UBP"/>
</dbReference>
<proteinExistence type="predicted"/>
<evidence type="ECO:0000256" key="3">
    <source>
        <dbReference type="ARBA" id="ARBA00022833"/>
    </source>
</evidence>
<dbReference type="SUPFAM" id="SSF57850">
    <property type="entry name" value="RING/U-box"/>
    <property type="match status" value="1"/>
</dbReference>
<dbReference type="InterPro" id="IPR038765">
    <property type="entry name" value="Papain-like_cys_pep_sf"/>
</dbReference>
<dbReference type="Pfam" id="PF00443">
    <property type="entry name" value="UCH"/>
    <property type="match status" value="1"/>
</dbReference>
<reference evidence="6 7" key="1">
    <citation type="journal article" date="2023" name="Elife">
        <title>Identification of key yeast species and microbe-microbe interactions impacting larval growth of Drosophila in the wild.</title>
        <authorList>
            <person name="Mure A."/>
            <person name="Sugiura Y."/>
            <person name="Maeda R."/>
            <person name="Honda K."/>
            <person name="Sakurai N."/>
            <person name="Takahashi Y."/>
            <person name="Watada M."/>
            <person name="Katoh T."/>
            <person name="Gotoh A."/>
            <person name="Gotoh Y."/>
            <person name="Taniguchi I."/>
            <person name="Nakamura K."/>
            <person name="Hayashi T."/>
            <person name="Katayama T."/>
            <person name="Uemura T."/>
            <person name="Hattori Y."/>
        </authorList>
    </citation>
    <scope>NUCLEOTIDE SEQUENCE [LARGE SCALE GENOMIC DNA]</scope>
    <source>
        <strain evidence="6 7">KH-74</strain>
    </source>
</reference>
<dbReference type="InterPro" id="IPR001394">
    <property type="entry name" value="Peptidase_C19_UCH"/>
</dbReference>
<dbReference type="Gene3D" id="3.90.70.10">
    <property type="entry name" value="Cysteine proteinases"/>
    <property type="match status" value="1"/>
</dbReference>
<feature type="compositionally biased region" description="Low complexity" evidence="4">
    <location>
        <begin position="16"/>
        <end position="29"/>
    </location>
</feature>
<dbReference type="GO" id="GO:0008270">
    <property type="term" value="F:zinc ion binding"/>
    <property type="evidence" value="ECO:0007669"/>
    <property type="project" value="UniProtKB-KW"/>
</dbReference>
<dbReference type="EMBL" id="BTGD01000003">
    <property type="protein sequence ID" value="GMM54628.1"/>
    <property type="molecule type" value="Genomic_DNA"/>
</dbReference>
<dbReference type="Proteomes" id="UP001377567">
    <property type="component" value="Unassembled WGS sequence"/>
</dbReference>
<comment type="caution">
    <text evidence="6">The sequence shown here is derived from an EMBL/GenBank/DDBJ whole genome shotgun (WGS) entry which is preliminary data.</text>
</comment>
<protein>
    <submittedName>
        <fullName evidence="6">mRNA splicing protein</fullName>
    </submittedName>
</protein>
<feature type="region of interest" description="Disordered" evidence="4">
    <location>
        <begin position="1"/>
        <end position="29"/>
    </location>
</feature>
<dbReference type="Pfam" id="PF02148">
    <property type="entry name" value="zf-UBP"/>
    <property type="match status" value="1"/>
</dbReference>
<gene>
    <name evidence="6" type="ORF">DAKH74_012440</name>
</gene>
<dbReference type="AlphaFoldDB" id="A0AAV5RVB0"/>
<dbReference type="InterPro" id="IPR028889">
    <property type="entry name" value="USP"/>
</dbReference>
<dbReference type="PROSITE" id="PS50235">
    <property type="entry name" value="USP_3"/>
    <property type="match status" value="1"/>
</dbReference>
<keyword evidence="3" id="KW-0862">Zinc</keyword>
<accession>A0AAV5RVB0</accession>
<dbReference type="InterPro" id="IPR013083">
    <property type="entry name" value="Znf_RING/FYVE/PHD"/>
</dbReference>
<dbReference type="Gene3D" id="3.30.40.10">
    <property type="entry name" value="Zinc/RING finger domain, C3HC4 (zinc finger)"/>
    <property type="match status" value="1"/>
</dbReference>
<keyword evidence="7" id="KW-1185">Reference proteome</keyword>
<organism evidence="6 7">
    <name type="scientific">Maudiozyma humilis</name>
    <name type="common">Sour dough yeast</name>
    <name type="synonym">Kazachstania humilis</name>
    <dbReference type="NCBI Taxonomy" id="51915"/>
    <lineage>
        <taxon>Eukaryota</taxon>
        <taxon>Fungi</taxon>
        <taxon>Dikarya</taxon>
        <taxon>Ascomycota</taxon>
        <taxon>Saccharomycotina</taxon>
        <taxon>Saccharomycetes</taxon>
        <taxon>Saccharomycetales</taxon>
        <taxon>Saccharomycetaceae</taxon>
        <taxon>Maudiozyma</taxon>
    </lineage>
</organism>
<dbReference type="SMART" id="SM00290">
    <property type="entry name" value="ZnF_UBP"/>
    <property type="match status" value="1"/>
</dbReference>